<feature type="transmembrane region" description="Helical" evidence="7">
    <location>
        <begin position="201"/>
        <end position="223"/>
    </location>
</feature>
<evidence type="ECO:0000313" key="10">
    <source>
        <dbReference type="Proteomes" id="UP000799771"/>
    </source>
</evidence>
<organism evidence="9 10">
    <name type="scientific">Dothidotthia symphoricarpi CBS 119687</name>
    <dbReference type="NCBI Taxonomy" id="1392245"/>
    <lineage>
        <taxon>Eukaryota</taxon>
        <taxon>Fungi</taxon>
        <taxon>Dikarya</taxon>
        <taxon>Ascomycota</taxon>
        <taxon>Pezizomycotina</taxon>
        <taxon>Dothideomycetes</taxon>
        <taxon>Pleosporomycetidae</taxon>
        <taxon>Pleosporales</taxon>
        <taxon>Dothidotthiaceae</taxon>
        <taxon>Dothidotthia</taxon>
    </lineage>
</organism>
<keyword evidence="3 7" id="KW-1133">Transmembrane helix</keyword>
<feature type="compositionally biased region" description="Polar residues" evidence="6">
    <location>
        <begin position="275"/>
        <end position="292"/>
    </location>
</feature>
<dbReference type="PANTHER" id="PTHR33048">
    <property type="entry name" value="PTH11-LIKE INTEGRAL MEMBRANE PROTEIN (AFU_ORTHOLOGUE AFUA_5G11245)"/>
    <property type="match status" value="1"/>
</dbReference>
<feature type="domain" description="Rhodopsin" evidence="8">
    <location>
        <begin position="26"/>
        <end position="264"/>
    </location>
</feature>
<evidence type="ECO:0000256" key="3">
    <source>
        <dbReference type="ARBA" id="ARBA00022989"/>
    </source>
</evidence>
<dbReference type="GeneID" id="54410057"/>
<feature type="transmembrane region" description="Helical" evidence="7">
    <location>
        <begin position="121"/>
        <end position="143"/>
    </location>
</feature>
<feature type="transmembrane region" description="Helical" evidence="7">
    <location>
        <begin position="163"/>
        <end position="189"/>
    </location>
</feature>
<evidence type="ECO:0000256" key="2">
    <source>
        <dbReference type="ARBA" id="ARBA00022692"/>
    </source>
</evidence>
<dbReference type="PANTHER" id="PTHR33048:SF96">
    <property type="entry name" value="INTEGRAL MEMBRANE PROTEIN"/>
    <property type="match status" value="1"/>
</dbReference>
<sequence length="387" mass="43195">MVENRGPELQVVVSTFVAVAFIAVVLRVYVRLFLVKAFGWDDSWMVAALLAQIMFAAAALGGVHYGTGRHMADLTAENAMKAMRYWWICYIGYCLSMIAAKISIGLFLLRVTVSKIHRWIIFIAMGLSVLTGLTFFFVTLFQCSPISFFWNQNQPGSCVPTDVIIALTFLYSAVAIITDFTFAILPFFLIMGLNMSMNMKVMLIPILGMACIASVAVVVRLAYVMDFKNPDFLWATLDIAIWSDIEQGLAITAGSLATLRPLYRIVSSTLGFATTQPGQQSKSNMNLKSPQWDSGMPDASRRKKGPFSFSSTLMRTERGQTMQDKDEEYTMGSLAPIRLRDDLIDEETNEKGFNAWEIRAGKSADEDALIKGKITMQKQVYQQSDQL</sequence>
<comment type="subcellular location">
    <subcellularLocation>
        <location evidence="1">Membrane</location>
        <topology evidence="1">Multi-pass membrane protein</topology>
    </subcellularLocation>
</comment>
<evidence type="ECO:0000313" key="9">
    <source>
        <dbReference type="EMBL" id="KAF2129613.1"/>
    </source>
</evidence>
<feature type="transmembrane region" description="Helical" evidence="7">
    <location>
        <begin position="46"/>
        <end position="65"/>
    </location>
</feature>
<gene>
    <name evidence="9" type="ORF">P153DRAFT_376043</name>
</gene>
<feature type="transmembrane region" description="Helical" evidence="7">
    <location>
        <begin position="85"/>
        <end position="109"/>
    </location>
</feature>
<dbReference type="Proteomes" id="UP000799771">
    <property type="component" value="Unassembled WGS sequence"/>
</dbReference>
<dbReference type="RefSeq" id="XP_033524002.1">
    <property type="nucleotide sequence ID" value="XM_033669625.1"/>
</dbReference>
<feature type="region of interest" description="Disordered" evidence="6">
    <location>
        <begin position="275"/>
        <end position="303"/>
    </location>
</feature>
<proteinExistence type="inferred from homology"/>
<accession>A0A6A6AE93</accession>
<feature type="transmembrane region" description="Helical" evidence="7">
    <location>
        <begin position="12"/>
        <end position="34"/>
    </location>
</feature>
<keyword evidence="2 7" id="KW-0812">Transmembrane</keyword>
<evidence type="ECO:0000256" key="1">
    <source>
        <dbReference type="ARBA" id="ARBA00004141"/>
    </source>
</evidence>
<dbReference type="InterPro" id="IPR049326">
    <property type="entry name" value="Rhodopsin_dom_fungi"/>
</dbReference>
<evidence type="ECO:0000256" key="5">
    <source>
        <dbReference type="ARBA" id="ARBA00038359"/>
    </source>
</evidence>
<comment type="similarity">
    <text evidence="5">Belongs to the SAT4 family.</text>
</comment>
<evidence type="ECO:0000256" key="4">
    <source>
        <dbReference type="ARBA" id="ARBA00023136"/>
    </source>
</evidence>
<keyword evidence="10" id="KW-1185">Reference proteome</keyword>
<evidence type="ECO:0000259" key="8">
    <source>
        <dbReference type="Pfam" id="PF20684"/>
    </source>
</evidence>
<evidence type="ECO:0000256" key="6">
    <source>
        <dbReference type="SAM" id="MobiDB-lite"/>
    </source>
</evidence>
<reference evidence="9" key="1">
    <citation type="journal article" date="2020" name="Stud. Mycol.">
        <title>101 Dothideomycetes genomes: a test case for predicting lifestyles and emergence of pathogens.</title>
        <authorList>
            <person name="Haridas S."/>
            <person name="Albert R."/>
            <person name="Binder M."/>
            <person name="Bloem J."/>
            <person name="Labutti K."/>
            <person name="Salamov A."/>
            <person name="Andreopoulos B."/>
            <person name="Baker S."/>
            <person name="Barry K."/>
            <person name="Bills G."/>
            <person name="Bluhm B."/>
            <person name="Cannon C."/>
            <person name="Castanera R."/>
            <person name="Culley D."/>
            <person name="Daum C."/>
            <person name="Ezra D."/>
            <person name="Gonzalez J."/>
            <person name="Henrissat B."/>
            <person name="Kuo A."/>
            <person name="Liang C."/>
            <person name="Lipzen A."/>
            <person name="Lutzoni F."/>
            <person name="Magnuson J."/>
            <person name="Mondo S."/>
            <person name="Nolan M."/>
            <person name="Ohm R."/>
            <person name="Pangilinan J."/>
            <person name="Park H.-J."/>
            <person name="Ramirez L."/>
            <person name="Alfaro M."/>
            <person name="Sun H."/>
            <person name="Tritt A."/>
            <person name="Yoshinaga Y."/>
            <person name="Zwiers L.-H."/>
            <person name="Turgeon B."/>
            <person name="Goodwin S."/>
            <person name="Spatafora J."/>
            <person name="Crous P."/>
            <person name="Grigoriev I."/>
        </authorList>
    </citation>
    <scope>NUCLEOTIDE SEQUENCE</scope>
    <source>
        <strain evidence="9">CBS 119687</strain>
    </source>
</reference>
<dbReference type="GO" id="GO:0016020">
    <property type="term" value="C:membrane"/>
    <property type="evidence" value="ECO:0007669"/>
    <property type="project" value="UniProtKB-SubCell"/>
</dbReference>
<protein>
    <recommendedName>
        <fullName evidence="8">Rhodopsin domain-containing protein</fullName>
    </recommendedName>
</protein>
<evidence type="ECO:0000256" key="7">
    <source>
        <dbReference type="SAM" id="Phobius"/>
    </source>
</evidence>
<dbReference type="EMBL" id="ML977506">
    <property type="protein sequence ID" value="KAF2129613.1"/>
    <property type="molecule type" value="Genomic_DNA"/>
</dbReference>
<name>A0A6A6AE93_9PLEO</name>
<keyword evidence="4 7" id="KW-0472">Membrane</keyword>
<dbReference type="InterPro" id="IPR052337">
    <property type="entry name" value="SAT4-like"/>
</dbReference>
<dbReference type="AlphaFoldDB" id="A0A6A6AE93"/>
<dbReference type="Pfam" id="PF20684">
    <property type="entry name" value="Fung_rhodopsin"/>
    <property type="match status" value="1"/>
</dbReference>
<dbReference type="OrthoDB" id="3923077at2759"/>